<proteinExistence type="predicted"/>
<reference evidence="2" key="1">
    <citation type="submission" date="2021-10" db="EMBL/GenBank/DDBJ databases">
        <title>Melipona bicolor Genome sequencing and assembly.</title>
        <authorList>
            <person name="Araujo N.S."/>
            <person name="Arias M.C."/>
        </authorList>
    </citation>
    <scope>NUCLEOTIDE SEQUENCE</scope>
    <source>
        <strain evidence="2">USP_2M_L1-L4_2017</strain>
        <tissue evidence="2">Whole body</tissue>
    </source>
</reference>
<dbReference type="EMBL" id="JAHYIQ010000037">
    <property type="protein sequence ID" value="KAK1119336.1"/>
    <property type="molecule type" value="Genomic_DNA"/>
</dbReference>
<name>A0AA40FIT4_9HYME</name>
<feature type="region of interest" description="Disordered" evidence="1">
    <location>
        <begin position="87"/>
        <end position="108"/>
    </location>
</feature>
<dbReference type="Proteomes" id="UP001177670">
    <property type="component" value="Unassembled WGS sequence"/>
</dbReference>
<sequence>MLGKENGILKKLPQGLRDHARFGRKTNFSMSAILSFPRLSKSPASCLKTRPNDPFLRSCVSLNHRQSFTAVGTVRLLAVATFLEVGEQASSPASGAERLEIAPDSVSG</sequence>
<organism evidence="2 3">
    <name type="scientific">Melipona bicolor</name>
    <dbReference type="NCBI Taxonomy" id="60889"/>
    <lineage>
        <taxon>Eukaryota</taxon>
        <taxon>Metazoa</taxon>
        <taxon>Ecdysozoa</taxon>
        <taxon>Arthropoda</taxon>
        <taxon>Hexapoda</taxon>
        <taxon>Insecta</taxon>
        <taxon>Pterygota</taxon>
        <taxon>Neoptera</taxon>
        <taxon>Endopterygota</taxon>
        <taxon>Hymenoptera</taxon>
        <taxon>Apocrita</taxon>
        <taxon>Aculeata</taxon>
        <taxon>Apoidea</taxon>
        <taxon>Anthophila</taxon>
        <taxon>Apidae</taxon>
        <taxon>Melipona</taxon>
    </lineage>
</organism>
<comment type="caution">
    <text evidence="2">The sequence shown here is derived from an EMBL/GenBank/DDBJ whole genome shotgun (WGS) entry which is preliminary data.</text>
</comment>
<keyword evidence="3" id="KW-1185">Reference proteome</keyword>
<gene>
    <name evidence="2" type="ORF">K0M31_013522</name>
</gene>
<evidence type="ECO:0000313" key="2">
    <source>
        <dbReference type="EMBL" id="KAK1119336.1"/>
    </source>
</evidence>
<evidence type="ECO:0000256" key="1">
    <source>
        <dbReference type="SAM" id="MobiDB-lite"/>
    </source>
</evidence>
<protein>
    <submittedName>
        <fullName evidence="2">Uncharacterized protein</fullName>
    </submittedName>
</protein>
<evidence type="ECO:0000313" key="3">
    <source>
        <dbReference type="Proteomes" id="UP001177670"/>
    </source>
</evidence>
<accession>A0AA40FIT4</accession>
<dbReference type="AlphaFoldDB" id="A0AA40FIT4"/>